<protein>
    <submittedName>
        <fullName evidence="1">Uncharacterized protein</fullName>
    </submittedName>
</protein>
<keyword evidence="2" id="KW-1185">Reference proteome</keyword>
<evidence type="ECO:0000313" key="2">
    <source>
        <dbReference type="Proteomes" id="UP000828941"/>
    </source>
</evidence>
<evidence type="ECO:0000313" key="1">
    <source>
        <dbReference type="EMBL" id="KAI4306820.1"/>
    </source>
</evidence>
<dbReference type="Proteomes" id="UP000828941">
    <property type="component" value="Chromosome 12"/>
</dbReference>
<organism evidence="1 2">
    <name type="scientific">Bauhinia variegata</name>
    <name type="common">Purple orchid tree</name>
    <name type="synonym">Phanera variegata</name>
    <dbReference type="NCBI Taxonomy" id="167791"/>
    <lineage>
        <taxon>Eukaryota</taxon>
        <taxon>Viridiplantae</taxon>
        <taxon>Streptophyta</taxon>
        <taxon>Embryophyta</taxon>
        <taxon>Tracheophyta</taxon>
        <taxon>Spermatophyta</taxon>
        <taxon>Magnoliopsida</taxon>
        <taxon>eudicotyledons</taxon>
        <taxon>Gunneridae</taxon>
        <taxon>Pentapetalae</taxon>
        <taxon>rosids</taxon>
        <taxon>fabids</taxon>
        <taxon>Fabales</taxon>
        <taxon>Fabaceae</taxon>
        <taxon>Cercidoideae</taxon>
        <taxon>Cercideae</taxon>
        <taxon>Bauhiniinae</taxon>
        <taxon>Bauhinia</taxon>
    </lineage>
</organism>
<sequence>MIIIYIWAKLNHSTGASNSKLAIFWLEATFRVLQNHETVGDRLPAQKARSYAVFDASLLLQGPLQKVGQDGDENLLAVAQNVKVLQLVCSII</sequence>
<name>A0ACB9LAL4_BAUVA</name>
<proteinExistence type="predicted"/>
<gene>
    <name evidence="1" type="ORF">L6164_030065</name>
</gene>
<dbReference type="EMBL" id="CM039437">
    <property type="protein sequence ID" value="KAI4306820.1"/>
    <property type="molecule type" value="Genomic_DNA"/>
</dbReference>
<accession>A0ACB9LAL4</accession>
<reference evidence="1 2" key="1">
    <citation type="journal article" date="2022" name="DNA Res.">
        <title>Chromosomal-level genome assembly of the orchid tree Bauhinia variegata (Leguminosae; Cercidoideae) supports the allotetraploid origin hypothesis of Bauhinia.</title>
        <authorList>
            <person name="Zhong Y."/>
            <person name="Chen Y."/>
            <person name="Zheng D."/>
            <person name="Pang J."/>
            <person name="Liu Y."/>
            <person name="Luo S."/>
            <person name="Meng S."/>
            <person name="Qian L."/>
            <person name="Wei D."/>
            <person name="Dai S."/>
            <person name="Zhou R."/>
        </authorList>
    </citation>
    <scope>NUCLEOTIDE SEQUENCE [LARGE SCALE GENOMIC DNA]</scope>
    <source>
        <strain evidence="1">BV-YZ2020</strain>
    </source>
</reference>
<comment type="caution">
    <text evidence="1">The sequence shown here is derived from an EMBL/GenBank/DDBJ whole genome shotgun (WGS) entry which is preliminary data.</text>
</comment>